<keyword evidence="6" id="KW-1185">Reference proteome</keyword>
<dbReference type="InParanoid" id="G8ZUL2"/>
<feature type="transmembrane region" description="Helical" evidence="3">
    <location>
        <begin position="94"/>
        <end position="117"/>
    </location>
</feature>
<evidence type="ECO:0000256" key="2">
    <source>
        <dbReference type="ARBA" id="ARBA00006727"/>
    </source>
</evidence>
<feature type="domain" description="Major facilitator superfamily (MFS) profile" evidence="4">
    <location>
        <begin position="93"/>
        <end position="491"/>
    </location>
</feature>
<comment type="similarity">
    <text evidence="2">Belongs to the major facilitator superfamily. Monocarboxylate porter (TC 2.A.1.13) family.</text>
</comment>
<dbReference type="HOGENOM" id="CLU_001265_1_0_1"/>
<evidence type="ECO:0000313" key="5">
    <source>
        <dbReference type="EMBL" id="CCE92306.1"/>
    </source>
</evidence>
<dbReference type="Gene3D" id="1.20.1250.20">
    <property type="entry name" value="MFS general substrate transporter like domains"/>
    <property type="match status" value="2"/>
</dbReference>
<feature type="transmembrane region" description="Helical" evidence="3">
    <location>
        <begin position="309"/>
        <end position="331"/>
    </location>
</feature>
<evidence type="ECO:0000256" key="1">
    <source>
        <dbReference type="ARBA" id="ARBA00004141"/>
    </source>
</evidence>
<evidence type="ECO:0000259" key="4">
    <source>
        <dbReference type="PROSITE" id="PS50850"/>
    </source>
</evidence>
<dbReference type="InterPro" id="IPR011701">
    <property type="entry name" value="MFS"/>
</dbReference>
<dbReference type="EMBL" id="HE616746">
    <property type="protein sequence ID" value="CCE92306.1"/>
    <property type="molecule type" value="Genomic_DNA"/>
</dbReference>
<comment type="subcellular location">
    <subcellularLocation>
        <location evidence="1">Membrane</location>
        <topology evidence="1">Multi-pass membrane protein</topology>
    </subcellularLocation>
</comment>
<protein>
    <recommendedName>
        <fullName evidence="4">Major facilitator superfamily (MFS) profile domain-containing protein</fullName>
    </recommendedName>
</protein>
<feature type="transmembrane region" description="Helical" evidence="3">
    <location>
        <begin position="470"/>
        <end position="491"/>
    </location>
</feature>
<feature type="transmembrane region" description="Helical" evidence="3">
    <location>
        <begin position="137"/>
        <end position="157"/>
    </location>
</feature>
<accession>G8ZUL2</accession>
<dbReference type="Proteomes" id="UP000005627">
    <property type="component" value="Chromosome 5"/>
</dbReference>
<dbReference type="GO" id="GO:0000329">
    <property type="term" value="C:fungal-type vacuole membrane"/>
    <property type="evidence" value="ECO:0007669"/>
    <property type="project" value="EnsemblFungi"/>
</dbReference>
<evidence type="ECO:0000256" key="3">
    <source>
        <dbReference type="SAM" id="Phobius"/>
    </source>
</evidence>
<feature type="transmembrane region" description="Helical" evidence="3">
    <location>
        <begin position="196"/>
        <end position="217"/>
    </location>
</feature>
<keyword evidence="3" id="KW-0812">Transmembrane</keyword>
<dbReference type="PANTHER" id="PTHR11360">
    <property type="entry name" value="MONOCARBOXYLATE TRANSPORTER"/>
    <property type="match status" value="1"/>
</dbReference>
<dbReference type="GeneID" id="11503707"/>
<dbReference type="InterPro" id="IPR020846">
    <property type="entry name" value="MFS_dom"/>
</dbReference>
<dbReference type="FunCoup" id="G8ZUL2">
    <property type="interactions" value="220"/>
</dbReference>
<feature type="transmembrane region" description="Helical" evidence="3">
    <location>
        <begin position="343"/>
        <end position="361"/>
    </location>
</feature>
<feature type="transmembrane region" description="Helical" evidence="3">
    <location>
        <begin position="169"/>
        <end position="190"/>
    </location>
</feature>
<proteinExistence type="inferred from homology"/>
<dbReference type="GO" id="GO:0032218">
    <property type="term" value="P:riboflavin transport"/>
    <property type="evidence" value="ECO:0007669"/>
    <property type="project" value="TreeGrafter"/>
</dbReference>
<dbReference type="CDD" id="cd17352">
    <property type="entry name" value="MFS_MCT_SLC16"/>
    <property type="match status" value="1"/>
</dbReference>
<feature type="transmembrane region" description="Helical" evidence="3">
    <location>
        <begin position="253"/>
        <end position="273"/>
    </location>
</feature>
<name>G8ZUL2_TORDE</name>
<dbReference type="eggNOG" id="KOG2504">
    <property type="taxonomic scope" value="Eukaryota"/>
</dbReference>
<organism evidence="5 6">
    <name type="scientific">Torulaspora delbrueckii</name>
    <name type="common">Yeast</name>
    <name type="synonym">Candida colliculosa</name>
    <dbReference type="NCBI Taxonomy" id="4950"/>
    <lineage>
        <taxon>Eukaryota</taxon>
        <taxon>Fungi</taxon>
        <taxon>Dikarya</taxon>
        <taxon>Ascomycota</taxon>
        <taxon>Saccharomycotina</taxon>
        <taxon>Saccharomycetes</taxon>
        <taxon>Saccharomycetales</taxon>
        <taxon>Saccharomycetaceae</taxon>
        <taxon>Torulaspora</taxon>
    </lineage>
</organism>
<dbReference type="PANTHER" id="PTHR11360:SF295">
    <property type="entry name" value="TRANSPORTER MCH4-RELATED"/>
    <property type="match status" value="1"/>
</dbReference>
<gene>
    <name evidence="5" type="primary">TDEL0E00630</name>
    <name evidence="5" type="ORF">TDEL_0E00630</name>
</gene>
<reference evidence="5 6" key="1">
    <citation type="journal article" date="2011" name="Proc. Natl. Acad. Sci. U.S.A.">
        <title>Evolutionary erosion of yeast sex chromosomes by mating-type switching accidents.</title>
        <authorList>
            <person name="Gordon J.L."/>
            <person name="Armisen D."/>
            <person name="Proux-Wera E."/>
            <person name="Oheigeartaigh S.S."/>
            <person name="Byrne K.P."/>
            <person name="Wolfe K.H."/>
        </authorList>
    </citation>
    <scope>NUCLEOTIDE SEQUENCE [LARGE SCALE GENOMIC DNA]</scope>
    <source>
        <strain evidence="6">ATCC 10662 / CBS 1146 / NBRC 0425 / NCYC 2629 / NRRL Y-866</strain>
    </source>
</reference>
<dbReference type="KEGG" id="tdl:TDEL_0E00630"/>
<feature type="transmembrane region" description="Helical" evidence="3">
    <location>
        <begin position="373"/>
        <end position="394"/>
    </location>
</feature>
<keyword evidence="3" id="KW-1133">Transmembrane helix</keyword>
<dbReference type="InterPro" id="IPR036259">
    <property type="entry name" value="MFS_trans_sf"/>
</dbReference>
<dbReference type="OrthoDB" id="6509908at2759"/>
<keyword evidence="3" id="KW-0472">Membrane</keyword>
<feature type="transmembrane region" description="Helical" evidence="3">
    <location>
        <begin position="400"/>
        <end position="426"/>
    </location>
</feature>
<dbReference type="PROSITE" id="PS50850">
    <property type="entry name" value="MFS"/>
    <property type="match status" value="1"/>
</dbReference>
<dbReference type="AlphaFoldDB" id="G8ZUL2"/>
<feature type="transmembrane region" description="Helical" evidence="3">
    <location>
        <begin position="222"/>
        <end position="241"/>
    </location>
</feature>
<dbReference type="GO" id="GO:0022857">
    <property type="term" value="F:transmembrane transporter activity"/>
    <property type="evidence" value="ECO:0007669"/>
    <property type="project" value="InterPro"/>
</dbReference>
<dbReference type="RefSeq" id="XP_003681517.1">
    <property type="nucleotide sequence ID" value="XM_003681469.1"/>
</dbReference>
<feature type="transmembrane region" description="Helical" evidence="3">
    <location>
        <begin position="438"/>
        <end position="458"/>
    </location>
</feature>
<sequence length="499" mass="54056">MFPVNVIARPAKIFFSKSRSSKDLQSLELRSITSNENPASSGYATNHNNESIVKKHNDVIDIGPSSLRSVTSRDLDKPSVPTDDDEYPDGGIQAWLVVLGSFIGLIPVFGLLNSLGAIESYISRNQLAKVAPSTTSWIFSLYIAISFLSCILAGGYFDRNGSKTPMSAGTVIYVGGIMCLANCTTVYQFILSFSLLSGIGTGILMTPLVSVLASWFFKRRAIATSTATMGGSVGGVFFPIMLKKLYKEVGFPWAMRIVGFVCLACLIVSTVLCHERSRVECEPFASKKQLAKWYVSSSFNWRYFLEGKFLFAALGSSLAESSLTASATYLASYSLARGNSETTSYALITATNAVGILGRYIPGYIADRHLGRFNVVIITVLLAGLSNLIIWLPFGGHVGALWAYVCIYGFATGSILSLTPVCVGQISRTEDFGKRYSTAYFLQAIITIPVLPIAGAIINKGTPAEYNKFIIFVSVLMLAGSACYIVSRYICVGAKLCRF</sequence>
<evidence type="ECO:0000313" key="6">
    <source>
        <dbReference type="Proteomes" id="UP000005627"/>
    </source>
</evidence>
<dbReference type="SUPFAM" id="SSF103473">
    <property type="entry name" value="MFS general substrate transporter"/>
    <property type="match status" value="1"/>
</dbReference>
<dbReference type="InterPro" id="IPR050327">
    <property type="entry name" value="Proton-linked_MCT"/>
</dbReference>
<dbReference type="Pfam" id="PF07690">
    <property type="entry name" value="MFS_1"/>
    <property type="match status" value="1"/>
</dbReference>